<reference evidence="1 2" key="1">
    <citation type="submission" date="2015-03" db="EMBL/GenBank/DDBJ databases">
        <title>Draft genome of the nematode, Opisthorchis viverrini.</title>
        <authorList>
            <person name="Mitreva M."/>
        </authorList>
    </citation>
    <scope>NUCLEOTIDE SEQUENCE [LARGE SCALE GENOMIC DNA]</scope>
    <source>
        <strain evidence="1">Khon Kaen</strain>
    </source>
</reference>
<dbReference type="EMBL" id="KV893748">
    <property type="protein sequence ID" value="OON18901.1"/>
    <property type="molecule type" value="Genomic_DNA"/>
</dbReference>
<dbReference type="Proteomes" id="UP000243686">
    <property type="component" value="Unassembled WGS sequence"/>
</dbReference>
<gene>
    <name evidence="1" type="ORF">X801_05239</name>
</gene>
<evidence type="ECO:0000313" key="1">
    <source>
        <dbReference type="EMBL" id="OON18901.1"/>
    </source>
</evidence>
<feature type="non-terminal residue" evidence="1">
    <location>
        <position position="64"/>
    </location>
</feature>
<evidence type="ECO:0000313" key="2">
    <source>
        <dbReference type="Proteomes" id="UP000243686"/>
    </source>
</evidence>
<name>A0A1S8WWW7_OPIVI</name>
<sequence length="64" mass="7450">MEQLTKATFSCEDYDTEGLMKLLDLSKEQLRLRLNYSEEDADLVRSFLHSELGWTSEDNVAFNC</sequence>
<proteinExistence type="predicted"/>
<keyword evidence="2" id="KW-1185">Reference proteome</keyword>
<organism evidence="1 2">
    <name type="scientific">Opisthorchis viverrini</name>
    <name type="common">Southeast Asian liver fluke</name>
    <dbReference type="NCBI Taxonomy" id="6198"/>
    <lineage>
        <taxon>Eukaryota</taxon>
        <taxon>Metazoa</taxon>
        <taxon>Spiralia</taxon>
        <taxon>Lophotrochozoa</taxon>
        <taxon>Platyhelminthes</taxon>
        <taxon>Trematoda</taxon>
        <taxon>Digenea</taxon>
        <taxon>Opisthorchiida</taxon>
        <taxon>Opisthorchiata</taxon>
        <taxon>Opisthorchiidae</taxon>
        <taxon>Opisthorchis</taxon>
    </lineage>
</organism>
<accession>A0A1S8WWW7</accession>
<dbReference type="AlphaFoldDB" id="A0A1S8WWW7"/>
<protein>
    <submittedName>
        <fullName evidence="1">Uncharacterized protein</fullName>
    </submittedName>
</protein>